<dbReference type="InterPro" id="IPR006224">
    <property type="entry name" value="PsdUridine_synth_RluA-like_CS"/>
</dbReference>
<dbReference type="EMBL" id="QKZL01000002">
    <property type="protein sequence ID" value="PZX18828.1"/>
    <property type="molecule type" value="Genomic_DNA"/>
</dbReference>
<dbReference type="GO" id="GO:0000455">
    <property type="term" value="P:enzyme-directed rRNA pseudouridine synthesis"/>
    <property type="evidence" value="ECO:0007669"/>
    <property type="project" value="TreeGrafter"/>
</dbReference>
<dbReference type="GO" id="GO:0160151">
    <property type="term" value="F:tRNA pseudouridine(32) synthase activity"/>
    <property type="evidence" value="ECO:0007669"/>
    <property type="project" value="UniProtKB-EC"/>
</dbReference>
<evidence type="ECO:0000256" key="1">
    <source>
        <dbReference type="ARBA" id="ARBA00010876"/>
    </source>
</evidence>
<evidence type="ECO:0000256" key="5">
    <source>
        <dbReference type="ARBA" id="ARBA00036184"/>
    </source>
</evidence>
<dbReference type="SUPFAM" id="SSF55120">
    <property type="entry name" value="Pseudouridine synthase"/>
    <property type="match status" value="1"/>
</dbReference>
<evidence type="ECO:0000256" key="2">
    <source>
        <dbReference type="ARBA" id="ARBA00022552"/>
    </source>
</evidence>
<gene>
    <name evidence="11" type="ORF">LX81_00521</name>
</gene>
<evidence type="ECO:0000256" key="4">
    <source>
        <dbReference type="ARBA" id="ARBA00023235"/>
    </source>
</evidence>
<accession>A0A2W7NF47</accession>
<dbReference type="GO" id="GO:0008033">
    <property type="term" value="P:tRNA processing"/>
    <property type="evidence" value="ECO:0007669"/>
    <property type="project" value="UniProtKB-KW"/>
</dbReference>
<evidence type="ECO:0000256" key="3">
    <source>
        <dbReference type="ARBA" id="ARBA00022694"/>
    </source>
</evidence>
<keyword evidence="4 9" id="KW-0413">Isomerase</keyword>
<dbReference type="InterPro" id="IPR020103">
    <property type="entry name" value="PsdUridine_synth_cat_dom_sf"/>
</dbReference>
<evidence type="ECO:0000313" key="11">
    <source>
        <dbReference type="EMBL" id="PZX18828.1"/>
    </source>
</evidence>
<dbReference type="PANTHER" id="PTHR21600:SF91">
    <property type="entry name" value="DUAL-SPECIFICITY RNA PSEUDOURIDINE SYNTHASE RLUA"/>
    <property type="match status" value="1"/>
</dbReference>
<dbReference type="EC" id="5.4.99.-" evidence="9"/>
<dbReference type="InterPro" id="IPR006225">
    <property type="entry name" value="PsdUridine_synth_RluC/D"/>
</dbReference>
<comment type="function">
    <text evidence="9">Responsible for synthesis of pseudouridine from uracil.</text>
</comment>
<evidence type="ECO:0000259" key="10">
    <source>
        <dbReference type="Pfam" id="PF00849"/>
    </source>
</evidence>
<dbReference type="RefSeq" id="WP_111535728.1">
    <property type="nucleotide sequence ID" value="NZ_QKZL01000002.1"/>
</dbReference>
<dbReference type="CDD" id="cd02869">
    <property type="entry name" value="PseudoU_synth_RluA_like"/>
    <property type="match status" value="1"/>
</dbReference>
<feature type="domain" description="Pseudouridine synthase RsuA/RluA-like" evidence="10">
    <location>
        <begin position="20"/>
        <end position="164"/>
    </location>
</feature>
<evidence type="ECO:0000256" key="8">
    <source>
        <dbReference type="PIRSR" id="PIRSR606225-1"/>
    </source>
</evidence>
<feature type="active site" evidence="8">
    <location>
        <position position="61"/>
    </location>
</feature>
<evidence type="ECO:0000256" key="7">
    <source>
        <dbReference type="ARBA" id="ARBA00037305"/>
    </source>
</evidence>
<dbReference type="Proteomes" id="UP000248916">
    <property type="component" value="Unassembled WGS sequence"/>
</dbReference>
<proteinExistence type="inferred from homology"/>
<evidence type="ECO:0000313" key="12">
    <source>
        <dbReference type="Proteomes" id="UP000248916"/>
    </source>
</evidence>
<dbReference type="GO" id="GO:0160142">
    <property type="term" value="F:23S rRNA pseudouridine(746) synthase activity"/>
    <property type="evidence" value="ECO:0007669"/>
    <property type="project" value="UniProtKB-EC"/>
</dbReference>
<dbReference type="InterPro" id="IPR006145">
    <property type="entry name" value="PsdUridine_synth_RsuA/RluA"/>
</dbReference>
<keyword evidence="3" id="KW-0819">tRNA processing</keyword>
<dbReference type="OrthoDB" id="9807829at2"/>
<comment type="caution">
    <text evidence="11">The sequence shown here is derived from an EMBL/GenBank/DDBJ whole genome shotgun (WGS) entry which is preliminary data.</text>
</comment>
<evidence type="ECO:0000256" key="9">
    <source>
        <dbReference type="RuleBase" id="RU362028"/>
    </source>
</evidence>
<dbReference type="AlphaFoldDB" id="A0A2W7NF47"/>
<evidence type="ECO:0000256" key="6">
    <source>
        <dbReference type="ARBA" id="ARBA00036916"/>
    </source>
</evidence>
<protein>
    <recommendedName>
        <fullName evidence="9">Pseudouridine synthase</fullName>
        <ecNumber evidence="9">5.4.99.-</ecNumber>
    </recommendedName>
</protein>
<dbReference type="InterPro" id="IPR050188">
    <property type="entry name" value="RluA_PseudoU_synthase"/>
</dbReference>
<organism evidence="11 12">
    <name type="scientific">Palleronia aestuarii</name>
    <dbReference type="NCBI Taxonomy" id="568105"/>
    <lineage>
        <taxon>Bacteria</taxon>
        <taxon>Pseudomonadati</taxon>
        <taxon>Pseudomonadota</taxon>
        <taxon>Alphaproteobacteria</taxon>
        <taxon>Rhodobacterales</taxon>
        <taxon>Roseobacteraceae</taxon>
        <taxon>Palleronia</taxon>
    </lineage>
</organism>
<comment type="catalytic activity">
    <reaction evidence="5">
        <text>uridine(32) in tRNA = pseudouridine(32) in tRNA</text>
        <dbReference type="Rhea" id="RHEA:42544"/>
        <dbReference type="Rhea" id="RHEA-COMP:10107"/>
        <dbReference type="Rhea" id="RHEA-COMP:10108"/>
        <dbReference type="ChEBI" id="CHEBI:65314"/>
        <dbReference type="ChEBI" id="CHEBI:65315"/>
        <dbReference type="EC" id="5.4.99.28"/>
    </reaction>
</comment>
<dbReference type="Gene3D" id="3.30.2350.10">
    <property type="entry name" value="Pseudouridine synthase"/>
    <property type="match status" value="1"/>
</dbReference>
<dbReference type="Pfam" id="PF00849">
    <property type="entry name" value="PseudoU_synth_2"/>
    <property type="match status" value="1"/>
</dbReference>
<keyword evidence="12" id="KW-1185">Reference proteome</keyword>
<comment type="catalytic activity">
    <reaction evidence="9">
        <text>a uridine in RNA = a pseudouridine in RNA</text>
        <dbReference type="Rhea" id="RHEA:48348"/>
        <dbReference type="Rhea" id="RHEA-COMP:12068"/>
        <dbReference type="Rhea" id="RHEA-COMP:12069"/>
        <dbReference type="ChEBI" id="CHEBI:65314"/>
        <dbReference type="ChEBI" id="CHEBI:65315"/>
    </reaction>
</comment>
<dbReference type="PROSITE" id="PS01129">
    <property type="entry name" value="PSI_RLU"/>
    <property type="match status" value="1"/>
</dbReference>
<dbReference type="PANTHER" id="PTHR21600">
    <property type="entry name" value="MITOCHONDRIAL RNA PSEUDOURIDINE SYNTHASE"/>
    <property type="match status" value="1"/>
</dbReference>
<keyword evidence="2" id="KW-0698">rRNA processing</keyword>
<name>A0A2W7NF47_9RHOB</name>
<comment type="function">
    <text evidence="7">Dual specificity enzyme that catalyzes the synthesis of pseudouridine from uracil-746 in 23S ribosomal RNA and from uracil-32 in the anticodon stem and loop of transfer RNAs.</text>
</comment>
<dbReference type="NCBIfam" id="TIGR00005">
    <property type="entry name" value="rluA_subfam"/>
    <property type="match status" value="1"/>
</dbReference>
<sequence>MPDYTPPHGPIEILHRDEALLLVAKPAGLLTVPGKATALADCLLSRLEEQDARVRLVHRLDRDTSGVMVFARSREAQRHLGLQFERRHLSKRYEARVAGDLWPEEGCVDLPLKADWPNRPRQMVHPEGRTARTFWNVVGRSPGETRVSLRPETGRSHQIRVHLLALGHPILGDTLYAEETVDAHPRMMLHATALDLRHPNGGARIGFVSPCPF</sequence>
<reference evidence="11 12" key="1">
    <citation type="submission" date="2018-06" db="EMBL/GenBank/DDBJ databases">
        <title>Genomic Encyclopedia of Archaeal and Bacterial Type Strains, Phase II (KMG-II): from individual species to whole genera.</title>
        <authorList>
            <person name="Goeker M."/>
        </authorList>
    </citation>
    <scope>NUCLEOTIDE SEQUENCE [LARGE SCALE GENOMIC DNA]</scope>
    <source>
        <strain evidence="11 12">DSM 22009</strain>
    </source>
</reference>
<comment type="catalytic activity">
    <reaction evidence="6">
        <text>uridine(746) in 23S rRNA = pseudouridine(746) in 23S rRNA</text>
        <dbReference type="Rhea" id="RHEA:42548"/>
        <dbReference type="Rhea" id="RHEA-COMP:10109"/>
        <dbReference type="Rhea" id="RHEA-COMP:10110"/>
        <dbReference type="ChEBI" id="CHEBI:65314"/>
        <dbReference type="ChEBI" id="CHEBI:65315"/>
        <dbReference type="EC" id="5.4.99.29"/>
    </reaction>
</comment>
<dbReference type="GO" id="GO:0003723">
    <property type="term" value="F:RNA binding"/>
    <property type="evidence" value="ECO:0007669"/>
    <property type="project" value="InterPro"/>
</dbReference>
<comment type="similarity">
    <text evidence="1 9">Belongs to the pseudouridine synthase RluA family.</text>
</comment>